<dbReference type="InterPro" id="IPR002347">
    <property type="entry name" value="SDR_fam"/>
</dbReference>
<evidence type="ECO:0000313" key="2">
    <source>
        <dbReference type="Proteomes" id="UP000316882"/>
    </source>
</evidence>
<name>A0A4Y3PSF5_BREPA</name>
<dbReference type="Pfam" id="PF00106">
    <property type="entry name" value="adh_short"/>
    <property type="match status" value="1"/>
</dbReference>
<organism evidence="1 2">
    <name type="scientific">Brevibacillus parabrevis</name>
    <dbReference type="NCBI Taxonomy" id="54914"/>
    <lineage>
        <taxon>Bacteria</taxon>
        <taxon>Bacillati</taxon>
        <taxon>Bacillota</taxon>
        <taxon>Bacilli</taxon>
        <taxon>Bacillales</taxon>
        <taxon>Paenibacillaceae</taxon>
        <taxon>Brevibacillus</taxon>
    </lineage>
</organism>
<dbReference type="InterPro" id="IPR036291">
    <property type="entry name" value="NAD(P)-bd_dom_sf"/>
</dbReference>
<dbReference type="PRINTS" id="PR00081">
    <property type="entry name" value="GDHRDH"/>
</dbReference>
<dbReference type="Gene3D" id="3.40.50.720">
    <property type="entry name" value="NAD(P)-binding Rossmann-like Domain"/>
    <property type="match status" value="1"/>
</dbReference>
<protein>
    <submittedName>
        <fullName evidence="1">Oxidoreductase</fullName>
    </submittedName>
</protein>
<comment type="caution">
    <text evidence="1">The sequence shown here is derived from an EMBL/GenBank/DDBJ whole genome shotgun (WGS) entry which is preliminary data.</text>
</comment>
<sequence length="281" mass="31201">MNLKRLAGKIALVTGGSRGAGRGIAIELGKAGAVVYVSGRSLRGTTTNGFPGSIDETVEEILKNGGEAYACRCDHTRDEDTQALIERIRQEQGRLDILVNNVWGLHDLDVNLQPKPFWEYPLNMWDAMFQSGVRAQIATNHYAIPLMLEADSGLIVHTTFRDQDKYLGTFYYDLAKNTINRSVFGLAHDLKNTKITAVAVSPGWMRTELVLRNFNTDENHWKEVEALKHTESPHYIGRAVSALAGDGEVKLKNGLVLQVGDLAREYGFTDVDGRFIPPFLI</sequence>
<dbReference type="PANTHER" id="PTHR44147:SF2">
    <property type="entry name" value="DEHYDROGENASE_REDUCTASE SDR FAMILY MEMBER 1"/>
    <property type="match status" value="1"/>
</dbReference>
<dbReference type="PANTHER" id="PTHR44147">
    <property type="entry name" value="DEHYDROGENASE/REDUCTASE SDR FAMILY MEMBER 1"/>
    <property type="match status" value="1"/>
</dbReference>
<dbReference type="SUPFAM" id="SSF51735">
    <property type="entry name" value="NAD(P)-binding Rossmann-fold domains"/>
    <property type="match status" value="1"/>
</dbReference>
<keyword evidence="2" id="KW-1185">Reference proteome</keyword>
<evidence type="ECO:0000313" key="1">
    <source>
        <dbReference type="EMBL" id="GEB34896.1"/>
    </source>
</evidence>
<dbReference type="EMBL" id="BJMH01000030">
    <property type="protein sequence ID" value="GEB34896.1"/>
    <property type="molecule type" value="Genomic_DNA"/>
</dbReference>
<dbReference type="Proteomes" id="UP000316882">
    <property type="component" value="Unassembled WGS sequence"/>
</dbReference>
<accession>A0A4Y3PSF5</accession>
<dbReference type="RefSeq" id="WP_233454170.1">
    <property type="nucleotide sequence ID" value="NZ_BJMH01000030.1"/>
</dbReference>
<reference evidence="1 2" key="1">
    <citation type="submission" date="2019-06" db="EMBL/GenBank/DDBJ databases">
        <title>Whole genome shotgun sequence of Brevibacillus parabrevis NBRC 12334.</title>
        <authorList>
            <person name="Hosoyama A."/>
            <person name="Uohara A."/>
            <person name="Ohji S."/>
            <person name="Ichikawa N."/>
        </authorList>
    </citation>
    <scope>NUCLEOTIDE SEQUENCE [LARGE SCALE GENOMIC DNA]</scope>
    <source>
        <strain evidence="1 2">NBRC 12334</strain>
    </source>
</reference>
<dbReference type="AlphaFoldDB" id="A0A4Y3PSF5"/>
<gene>
    <name evidence="1" type="ORF">BPA01_44760</name>
</gene>
<proteinExistence type="predicted"/>